<dbReference type="EMBL" id="CAJOBS010001745">
    <property type="protein sequence ID" value="CAF4757863.1"/>
    <property type="molecule type" value="Genomic_DNA"/>
</dbReference>
<gene>
    <name evidence="1" type="ORF">KIK155_LOCUS14767</name>
    <name evidence="2" type="ORF">TOA249_LOCUS20844</name>
</gene>
<comment type="caution">
    <text evidence="1">The sequence shown here is derived from an EMBL/GenBank/DDBJ whole genome shotgun (WGS) entry which is preliminary data.</text>
</comment>
<dbReference type="AlphaFoldDB" id="A0A818G6Z4"/>
<proteinExistence type="predicted"/>
<protein>
    <recommendedName>
        <fullName evidence="4">F-box domain-containing protein</fullName>
    </recommendedName>
</protein>
<organism evidence="1 3">
    <name type="scientific">Rotaria socialis</name>
    <dbReference type="NCBI Taxonomy" id="392032"/>
    <lineage>
        <taxon>Eukaryota</taxon>
        <taxon>Metazoa</taxon>
        <taxon>Spiralia</taxon>
        <taxon>Gnathifera</taxon>
        <taxon>Rotifera</taxon>
        <taxon>Eurotatoria</taxon>
        <taxon>Bdelloidea</taxon>
        <taxon>Philodinida</taxon>
        <taxon>Philodinidae</taxon>
        <taxon>Rotaria</taxon>
    </lineage>
</organism>
<evidence type="ECO:0000313" key="2">
    <source>
        <dbReference type="EMBL" id="CAF4757863.1"/>
    </source>
</evidence>
<reference evidence="1" key="1">
    <citation type="submission" date="2021-02" db="EMBL/GenBank/DDBJ databases">
        <authorList>
            <person name="Nowell W R."/>
        </authorList>
    </citation>
    <scope>NUCLEOTIDE SEQUENCE</scope>
</reference>
<dbReference type="SUPFAM" id="SSF52047">
    <property type="entry name" value="RNI-like"/>
    <property type="match status" value="1"/>
</dbReference>
<evidence type="ECO:0008006" key="4">
    <source>
        <dbReference type="Google" id="ProtNLM"/>
    </source>
</evidence>
<dbReference type="Proteomes" id="UP000663838">
    <property type="component" value="Unassembled WGS sequence"/>
</dbReference>
<dbReference type="Proteomes" id="UP000663865">
    <property type="component" value="Unassembled WGS sequence"/>
</dbReference>
<sequence length="599" mass="71653">MERIKRQLDDIVYDNNDNKKQKVEHELIKHKPYFENLANETIYEIFQYLDVYHAYEGFFNLNRRFKNLVVHRNLFVQINVTPMSKSNLDDYHNNMIKPNKYRINYMRLSNPFTVDLIFSPPRTICDYIQLETLVLDNIDTKYLVNILKHLSFSPKLHSLVFSLADYVQQPASLFHHIFCLSKLKYCKVTYQEQYDKQPIEFYLNKTQSPIEYLIINNRFSLESLHDILCCLPKLRYLSIDCLVGANASYIYQLSTTLKHLKHVSIKVDHLRFYLFQQLIKTYFSSIEVLHLTTHDPTYLAPGQWEQLILSSMPNLRIFDIYHTNIVQKDDLIYLLSIYQFDSSFWTQRKWFITHKHNTEIKLDRLILYSTNPYRREDYTFYSDFYPQLHLHGQEKNFNSVKHVHISSKYLSNYNLNCFPNVNELTIEEHFNTSDNSISTTLSHILPLKQLTKLTIKRANFTSEQIIDLIRLTPNLSVLKLDLLSFNGIQQNENFQYVSNTNKINTIEIRQSCSLENFQIILDLFRQVEYLKIGMNRKEVNQIIRFLSSKINNKTCRLCFLCILQIPKVCLRELNALIRSEHLFKNYSIKYINRDLYLWW</sequence>
<dbReference type="Gene3D" id="3.80.10.10">
    <property type="entry name" value="Ribonuclease Inhibitor"/>
    <property type="match status" value="1"/>
</dbReference>
<evidence type="ECO:0000313" key="3">
    <source>
        <dbReference type="Proteomes" id="UP000663865"/>
    </source>
</evidence>
<name>A0A818G6Z4_9BILA</name>
<evidence type="ECO:0000313" key="1">
    <source>
        <dbReference type="EMBL" id="CAF3485139.1"/>
    </source>
</evidence>
<accession>A0A818G6Z4</accession>
<dbReference type="EMBL" id="CAJNYV010002515">
    <property type="protein sequence ID" value="CAF3485139.1"/>
    <property type="molecule type" value="Genomic_DNA"/>
</dbReference>
<dbReference type="InterPro" id="IPR032675">
    <property type="entry name" value="LRR_dom_sf"/>
</dbReference>